<evidence type="ECO:0000256" key="9">
    <source>
        <dbReference type="ARBA" id="ARBA00023157"/>
    </source>
</evidence>
<evidence type="ECO:0000256" key="5">
    <source>
        <dbReference type="ARBA" id="ARBA00022801"/>
    </source>
</evidence>
<keyword evidence="6 16" id="KW-0106">Calcium</keyword>
<dbReference type="GO" id="GO:0004571">
    <property type="term" value="F:mannosyl-oligosaccharide 1,2-alpha-mannosidase activity"/>
    <property type="evidence" value="ECO:0007669"/>
    <property type="project" value="UniProtKB-EC"/>
</dbReference>
<evidence type="ECO:0000256" key="19">
    <source>
        <dbReference type="SAM" id="Phobius"/>
    </source>
</evidence>
<evidence type="ECO:0000256" key="12">
    <source>
        <dbReference type="ARBA" id="ARBA00048605"/>
    </source>
</evidence>
<comment type="catalytic activity">
    <reaction evidence="11">
        <text>N(4)-(alpha-D-Man-(1-&gt;2)-alpha-D-Man-(1-&gt;2)-alpha-D-Man-(1-&gt;3)-[alpha-D-Man-(1-&gt;3)-[alpha-D-Man-(1-&gt;2)-alpha-D-Man-(1-&gt;6)]-alpha-D-Man-(1-&gt;6)]-beta-D-Man-(1-&gt;4)-beta-D-GlcNAc-(1-&gt;4)-beta-D-GlcNAc)-L-asparaginyl-[protein] (N-glucan mannose isomer 8A1,2,3B1,3) + 3 H2O = N(4)-(alpha-D-Man-(1-&gt;3)-[alpha-D-Man-(1-&gt;3)-[alpha-D-Man-(1-&gt;6)]-alpha-D-Man-(1-&gt;6)]-beta-D-Man-(1-&gt;4)-beta-D-GlcNAc-(1-&gt;4)-beta-D-GlcNAc)-L-asparaginyl-[protein] (N-glucan mannose isomer 5A1,2) + 3 beta-D-mannose</text>
        <dbReference type="Rhea" id="RHEA:56028"/>
        <dbReference type="Rhea" id="RHEA-COMP:14358"/>
        <dbReference type="Rhea" id="RHEA-COMP:14367"/>
        <dbReference type="ChEBI" id="CHEBI:15377"/>
        <dbReference type="ChEBI" id="CHEBI:28563"/>
        <dbReference type="ChEBI" id="CHEBI:59087"/>
        <dbReference type="ChEBI" id="CHEBI:60628"/>
        <dbReference type="EC" id="3.2.1.113"/>
    </reaction>
</comment>
<accession>A0A7M7JKK4</accession>
<dbReference type="Gene3D" id="1.50.10.10">
    <property type="match status" value="1"/>
</dbReference>
<keyword evidence="8 19" id="KW-0472">Membrane</keyword>
<comment type="function">
    <text evidence="13">Involved in the maturation of Asn-linked oligosaccharides. Progressively trim alpha-1,2-linked mannose residues from Man(9)GlcNAc(2) to produce Man(5)GlcNAc(2).</text>
</comment>
<dbReference type="FunCoup" id="A0A7M7JKK4">
    <property type="interactions" value="1425"/>
</dbReference>
<name>A0A7M7JKK4_VARDE</name>
<dbReference type="FunFam" id="1.50.10.10:FF:000002">
    <property type="entry name" value="alpha-1,2-Mannosidase"/>
    <property type="match status" value="1"/>
</dbReference>
<evidence type="ECO:0000256" key="4">
    <source>
        <dbReference type="ARBA" id="ARBA00022692"/>
    </source>
</evidence>
<protein>
    <recommendedName>
        <fullName evidence="18">alpha-1,2-Mannosidase</fullName>
        <ecNumber evidence="18">3.2.1.-</ecNumber>
    </recommendedName>
</protein>
<dbReference type="AlphaFoldDB" id="A0A7M7JKK4"/>
<feature type="active site" evidence="15">
    <location>
        <position position="433"/>
    </location>
</feature>
<feature type="binding site" evidence="16">
    <location>
        <position position="654"/>
    </location>
    <ligand>
        <name>Ca(2+)</name>
        <dbReference type="ChEBI" id="CHEBI:29108"/>
    </ligand>
</feature>
<evidence type="ECO:0000256" key="8">
    <source>
        <dbReference type="ARBA" id="ARBA00023136"/>
    </source>
</evidence>
<comment type="similarity">
    <text evidence="3 18">Belongs to the glycosyl hydrolase 47 family.</text>
</comment>
<dbReference type="Proteomes" id="UP000594260">
    <property type="component" value="Unplaced"/>
</dbReference>
<dbReference type="KEGG" id="vde:111247079"/>
<evidence type="ECO:0000256" key="6">
    <source>
        <dbReference type="ARBA" id="ARBA00022837"/>
    </source>
</evidence>
<evidence type="ECO:0000256" key="14">
    <source>
        <dbReference type="ARBA" id="ARBA00060399"/>
    </source>
</evidence>
<keyword evidence="9 17" id="KW-1015">Disulfide bond</keyword>
<dbReference type="InterPro" id="IPR050749">
    <property type="entry name" value="Glycosyl_Hydrolase_47"/>
</dbReference>
<evidence type="ECO:0000256" key="7">
    <source>
        <dbReference type="ARBA" id="ARBA00022968"/>
    </source>
</evidence>
<dbReference type="OrthoDB" id="8118055at2759"/>
<evidence type="ECO:0000256" key="3">
    <source>
        <dbReference type="ARBA" id="ARBA00007658"/>
    </source>
</evidence>
<evidence type="ECO:0000256" key="15">
    <source>
        <dbReference type="PIRSR" id="PIRSR601382-1"/>
    </source>
</evidence>
<keyword evidence="10 18" id="KW-0326">Glycosidase</keyword>
<evidence type="ECO:0000256" key="10">
    <source>
        <dbReference type="ARBA" id="ARBA00023295"/>
    </source>
</evidence>
<dbReference type="PANTHER" id="PTHR11742:SF6">
    <property type="entry name" value="MANNOSYL-OLIGOSACCHARIDE ALPHA-1,2-MANNOSIDASE IA-RELATED"/>
    <property type="match status" value="1"/>
</dbReference>
<feature type="active site" description="Proton donor" evidence="15">
    <location>
        <position position="300"/>
    </location>
</feature>
<dbReference type="InterPro" id="IPR001382">
    <property type="entry name" value="Glyco_hydro_47"/>
</dbReference>
<dbReference type="InParanoid" id="A0A7M7JKK4"/>
<evidence type="ECO:0000313" key="20">
    <source>
        <dbReference type="EnsemblMetazoa" id="XP_022653368"/>
    </source>
</evidence>
<reference evidence="20" key="1">
    <citation type="submission" date="2021-01" db="UniProtKB">
        <authorList>
            <consortium name="EnsemblMetazoa"/>
        </authorList>
    </citation>
    <scope>IDENTIFICATION</scope>
</reference>
<dbReference type="InterPro" id="IPR036026">
    <property type="entry name" value="Seven-hairpin_glycosidases"/>
</dbReference>
<dbReference type="GO" id="GO:0005509">
    <property type="term" value="F:calcium ion binding"/>
    <property type="evidence" value="ECO:0007669"/>
    <property type="project" value="InterPro"/>
</dbReference>
<evidence type="ECO:0000256" key="11">
    <source>
        <dbReference type="ARBA" id="ARBA00047669"/>
    </source>
</evidence>
<keyword evidence="4 19" id="KW-0812">Transmembrane</keyword>
<dbReference type="PANTHER" id="PTHR11742">
    <property type="entry name" value="MANNOSYL-OLIGOSACCHARIDE ALPHA-1,2-MANNOSIDASE-RELATED"/>
    <property type="match status" value="1"/>
</dbReference>
<evidence type="ECO:0000313" key="21">
    <source>
        <dbReference type="Proteomes" id="UP000594260"/>
    </source>
</evidence>
<dbReference type="CTD" id="31957"/>
<dbReference type="EnsemblMetazoa" id="XM_022797633">
    <property type="protein sequence ID" value="XP_022653368"/>
    <property type="gene ID" value="LOC111247079"/>
</dbReference>
<dbReference type="PRINTS" id="PR00747">
    <property type="entry name" value="GLYHDRLASE47"/>
</dbReference>
<organism evidence="20 21">
    <name type="scientific">Varroa destructor</name>
    <name type="common">Honeybee mite</name>
    <dbReference type="NCBI Taxonomy" id="109461"/>
    <lineage>
        <taxon>Eukaryota</taxon>
        <taxon>Metazoa</taxon>
        <taxon>Ecdysozoa</taxon>
        <taxon>Arthropoda</taxon>
        <taxon>Chelicerata</taxon>
        <taxon>Arachnida</taxon>
        <taxon>Acari</taxon>
        <taxon>Parasitiformes</taxon>
        <taxon>Mesostigmata</taxon>
        <taxon>Gamasina</taxon>
        <taxon>Dermanyssoidea</taxon>
        <taxon>Varroidae</taxon>
        <taxon>Varroa</taxon>
    </lineage>
</organism>
<keyword evidence="16" id="KW-0479">Metal-binding</keyword>
<feature type="transmembrane region" description="Helical" evidence="19">
    <location>
        <begin position="31"/>
        <end position="50"/>
    </location>
</feature>
<dbReference type="SUPFAM" id="SSF48225">
    <property type="entry name" value="Seven-hairpin glycosidases"/>
    <property type="match status" value="1"/>
</dbReference>
<keyword evidence="21" id="KW-1185">Reference proteome</keyword>
<dbReference type="GeneID" id="111247079"/>
<dbReference type="GO" id="GO:0000139">
    <property type="term" value="C:Golgi membrane"/>
    <property type="evidence" value="ECO:0007669"/>
    <property type="project" value="TreeGrafter"/>
</dbReference>
<dbReference type="EC" id="3.2.1.-" evidence="18"/>
<evidence type="ECO:0000256" key="17">
    <source>
        <dbReference type="PIRSR" id="PIRSR601382-3"/>
    </source>
</evidence>
<feature type="active site" description="Proton donor" evidence="15">
    <location>
        <position position="542"/>
    </location>
</feature>
<evidence type="ECO:0000256" key="16">
    <source>
        <dbReference type="PIRSR" id="PIRSR601382-2"/>
    </source>
</evidence>
<evidence type="ECO:0000256" key="13">
    <source>
        <dbReference type="ARBA" id="ARBA00054774"/>
    </source>
</evidence>
<evidence type="ECO:0000256" key="18">
    <source>
        <dbReference type="RuleBase" id="RU361193"/>
    </source>
</evidence>
<feature type="disulfide bond" evidence="17">
    <location>
        <begin position="497"/>
        <end position="528"/>
    </location>
</feature>
<comment type="subcellular location">
    <subcellularLocation>
        <location evidence="14">Endomembrane system</location>
        <topology evidence="14">Single-pass type II membrane protein</topology>
    </subcellularLocation>
</comment>
<feature type="active site" evidence="15">
    <location>
        <position position="568"/>
    </location>
</feature>
<evidence type="ECO:0000256" key="1">
    <source>
        <dbReference type="ARBA" id="ARBA00001913"/>
    </source>
</evidence>
<comment type="catalytic activity">
    <reaction evidence="12">
        <text>N(4)-(alpha-D-Man-(1-&gt;2)-alpha-D-Man-(1-&gt;2)-alpha-D-Man-(1-&gt;3)-[alpha-D-Man-(1-&gt;2)-alpha-D-Man-(1-&gt;3)-[alpha-D-Man-(1-&gt;2)-alpha-D-Man-(1-&gt;6)]-alpha-D-Man-(1-&gt;6)]-beta-D-Man-(1-&gt;4)-beta-D-GlcNAc-(1-&gt;4)-beta-D-GlcNAc)-L-asparaginyl-[protein] (N-glucan mannose isomer 9A1,2,3B1,2,3) + 4 H2O = N(4)-(alpha-D-Man-(1-&gt;3)-[alpha-D-Man-(1-&gt;3)-[alpha-D-Man-(1-&gt;6)]-alpha-D-Man-(1-&gt;6)]-beta-D-Man-(1-&gt;4)-beta-D-GlcNAc-(1-&gt;4)-beta-D-GlcNAc)-L-asparaginyl-[protein] (N-glucan mannose isomer 5A1,2) + 4 beta-D-mannose</text>
        <dbReference type="Rhea" id="RHEA:56008"/>
        <dbReference type="Rhea" id="RHEA-COMP:14356"/>
        <dbReference type="Rhea" id="RHEA-COMP:14367"/>
        <dbReference type="ChEBI" id="CHEBI:15377"/>
        <dbReference type="ChEBI" id="CHEBI:28563"/>
        <dbReference type="ChEBI" id="CHEBI:59087"/>
        <dbReference type="ChEBI" id="CHEBI:139493"/>
        <dbReference type="EC" id="3.2.1.113"/>
    </reaction>
</comment>
<keyword evidence="19" id="KW-1133">Transmembrane helix</keyword>
<comment type="pathway">
    <text evidence="2">Protein modification; protein glycosylation.</text>
</comment>
<keyword evidence="5 18" id="KW-0378">Hydrolase</keyword>
<proteinExistence type="inferred from homology"/>
<dbReference type="InterPro" id="IPR012341">
    <property type="entry name" value="6hp_glycosidase-like_sf"/>
</dbReference>
<keyword evidence="7" id="KW-0735">Signal-anchor</keyword>
<dbReference type="OMA" id="WRMFKNI"/>
<sequence>MLSAHRNAKYTPVLTAGTAISLGYGLGRWRIVLALMALTMCVCFVMFFFLPENSAIRQPILDKPVNEFLLPNVPHHREVVMQQDIHIQQDRQRLEQKIRRGESLSGVALQLDQADESRVQDNGNRPRENLREIVNQQQVENMIQRVENIENSNRNGAGDNNGVSGNIEAKRNNHIDVNTGKTSDKKKGLRVLRRAIIDPRRQGIPRDEETRQRREKVKEMMAHAWNNYVKYAWGENELKPITRRGHSAGIFGESKQGATIVDSMDTLYLMGMVEEFDKGRQWIEKNLEIKNLDTEISVFETNIRFVGGLLTLYAFTDDEMFKRKADEIATALLPAFRTPTGIPYALVVPKTQKAKNYGWSSGGCSILAEFGTMQLEFDYLSEVTGKPVFREKVTKVRQKLYEVKRTDGLYPNYLHPKTGVWGQDHISLGALGDSFYEYLLKAYMQTDGEDAQAKEMFLSAMDAVEQHLLKRSERDKLLYISEMRYGKNDAKMDHLTCFAGGLFGLASTYFEDRADRYMKIGAELTSTCHESYNRSDTGLGPESFRFSIKAGDAKAIRFQDKYYILRPEVIESYFYLWRLTKDRRYRDWGWEAVQAIEKYCRVEGGYTGIKDVYNRRAAKDDVQQSFFLAETLKYLYLLFSEDDLLPLDEWVFNTEAHPLPIRNRNPIYKSQQ</sequence>
<evidence type="ECO:0000256" key="2">
    <source>
        <dbReference type="ARBA" id="ARBA00004922"/>
    </source>
</evidence>
<dbReference type="GO" id="GO:0005783">
    <property type="term" value="C:endoplasmic reticulum"/>
    <property type="evidence" value="ECO:0007669"/>
    <property type="project" value="TreeGrafter"/>
</dbReference>
<comment type="cofactor">
    <cofactor evidence="1 16">
        <name>Ca(2+)</name>
        <dbReference type="ChEBI" id="CHEBI:29108"/>
    </cofactor>
</comment>
<dbReference type="RefSeq" id="XP_022653368.1">
    <property type="nucleotide sequence ID" value="XM_022797633.1"/>
</dbReference>
<dbReference type="GO" id="GO:0005975">
    <property type="term" value="P:carbohydrate metabolic process"/>
    <property type="evidence" value="ECO:0007669"/>
    <property type="project" value="InterPro"/>
</dbReference>
<dbReference type="Pfam" id="PF01532">
    <property type="entry name" value="Glyco_hydro_47"/>
    <property type="match status" value="1"/>
</dbReference>